<proteinExistence type="predicted"/>
<organism evidence="2 3">
    <name type="scientific">Sphingomonas aquatilis</name>
    <dbReference type="NCBI Taxonomy" id="93063"/>
    <lineage>
        <taxon>Bacteria</taxon>
        <taxon>Pseudomonadati</taxon>
        <taxon>Pseudomonadota</taxon>
        <taxon>Alphaproteobacteria</taxon>
        <taxon>Sphingomonadales</taxon>
        <taxon>Sphingomonadaceae</taxon>
        <taxon>Sphingomonas</taxon>
    </lineage>
</organism>
<dbReference type="AlphaFoldDB" id="A0AAW3TW38"/>
<sequence>MSTELQHDCPHCNTKLAGFRMLGQWPSTISGAHANIVSVCRVCANGLLILSLDIGSSAHPDVTQYVSHYPGTRFKILATWPSIASYTLADVPENVEHYYQQAMENQAAQRWDAAGAMFRKSLDVATKLISPEARTATLFKRIELLVTAGHLTPAMGEWAHEIRLEGNDAVHDETPETHDDVAAMQKFAEAFLTYVFTLPKLVERNRAKRHKSIAA</sequence>
<keyword evidence="3" id="KW-1185">Reference proteome</keyword>
<dbReference type="RefSeq" id="WP_147036224.1">
    <property type="nucleotide sequence ID" value="NZ_JACIDB010000003.1"/>
</dbReference>
<protein>
    <recommendedName>
        <fullName evidence="1">DUF4145 domain-containing protein</fullName>
    </recommendedName>
</protein>
<evidence type="ECO:0000313" key="3">
    <source>
        <dbReference type="Proteomes" id="UP000528945"/>
    </source>
</evidence>
<gene>
    <name evidence="2" type="ORF">GGR47_002080</name>
</gene>
<dbReference type="InterPro" id="IPR025285">
    <property type="entry name" value="DUF4145"/>
</dbReference>
<reference evidence="2 3" key="1">
    <citation type="submission" date="2020-08" db="EMBL/GenBank/DDBJ databases">
        <title>Genomic Encyclopedia of Type Strains, Phase IV (KMG-IV): sequencing the most valuable type-strain genomes for metagenomic binning, comparative biology and taxonomic classification.</title>
        <authorList>
            <person name="Goeker M."/>
        </authorList>
    </citation>
    <scope>NUCLEOTIDE SEQUENCE [LARGE SCALE GENOMIC DNA]</scope>
    <source>
        <strain evidence="2 3">DSM 15581</strain>
    </source>
</reference>
<dbReference type="Proteomes" id="UP000528945">
    <property type="component" value="Unassembled WGS sequence"/>
</dbReference>
<dbReference type="EMBL" id="JACIDB010000003">
    <property type="protein sequence ID" value="MBB3875839.1"/>
    <property type="molecule type" value="Genomic_DNA"/>
</dbReference>
<feature type="domain" description="DUF4145" evidence="1">
    <location>
        <begin position="112"/>
        <end position="187"/>
    </location>
</feature>
<comment type="caution">
    <text evidence="2">The sequence shown here is derived from an EMBL/GenBank/DDBJ whole genome shotgun (WGS) entry which is preliminary data.</text>
</comment>
<accession>A0AAW3TW38</accession>
<dbReference type="Pfam" id="PF13643">
    <property type="entry name" value="DUF4145"/>
    <property type="match status" value="1"/>
</dbReference>
<evidence type="ECO:0000313" key="2">
    <source>
        <dbReference type="EMBL" id="MBB3875839.1"/>
    </source>
</evidence>
<name>A0AAW3TW38_9SPHN</name>
<evidence type="ECO:0000259" key="1">
    <source>
        <dbReference type="Pfam" id="PF13643"/>
    </source>
</evidence>